<accession>A0A423VML4</accession>
<dbReference type="AlphaFoldDB" id="A0A423VML4"/>
<dbReference type="EMBL" id="LJZO01000039">
    <property type="protein sequence ID" value="ROV92157.1"/>
    <property type="molecule type" value="Genomic_DNA"/>
</dbReference>
<keyword evidence="2" id="KW-1185">Reference proteome</keyword>
<dbReference type="OrthoDB" id="10400624at2759"/>
<gene>
    <name evidence="1" type="ORF">VSDG_07493</name>
</gene>
<dbReference type="Proteomes" id="UP000284375">
    <property type="component" value="Unassembled WGS sequence"/>
</dbReference>
<sequence length="208" mass="23730">MANLAPQTQKTTGAWSRDEVRELNNALYIALEYFNIVEGGDKWAAKAIAKRARNWSVRWYQLRQSPIPGNMVNNNPSGRNIPFIPGRILQRTVEYRPDYDLYQLNFDMWDLRKAPGARATRHVAGVNAMGRPAIARNTPAEVTFDANIRLCPVLSAGQSDQITKSRRVVALEKRFARTLRGNHVSIADLQREGIFRRLPEFIIQLGHY</sequence>
<comment type="caution">
    <text evidence="1">The sequence shown here is derived from an EMBL/GenBank/DDBJ whole genome shotgun (WGS) entry which is preliminary data.</text>
</comment>
<reference evidence="1 2" key="1">
    <citation type="submission" date="2015-09" db="EMBL/GenBank/DDBJ databases">
        <title>Host preference determinants of Valsa canker pathogens revealed by comparative genomics.</title>
        <authorList>
            <person name="Yin Z."/>
            <person name="Huang L."/>
        </authorList>
    </citation>
    <scope>NUCLEOTIDE SEQUENCE [LARGE SCALE GENOMIC DNA]</scope>
    <source>
        <strain evidence="1 2">YSFL</strain>
    </source>
</reference>
<proteinExistence type="predicted"/>
<evidence type="ECO:0000313" key="1">
    <source>
        <dbReference type="EMBL" id="ROV92157.1"/>
    </source>
</evidence>
<protein>
    <submittedName>
        <fullName evidence="1">Uncharacterized protein</fullName>
    </submittedName>
</protein>
<organism evidence="1 2">
    <name type="scientific">Cytospora chrysosperma</name>
    <name type="common">Cytospora canker fungus</name>
    <name type="synonym">Sphaeria chrysosperma</name>
    <dbReference type="NCBI Taxonomy" id="252740"/>
    <lineage>
        <taxon>Eukaryota</taxon>
        <taxon>Fungi</taxon>
        <taxon>Dikarya</taxon>
        <taxon>Ascomycota</taxon>
        <taxon>Pezizomycotina</taxon>
        <taxon>Sordariomycetes</taxon>
        <taxon>Sordariomycetidae</taxon>
        <taxon>Diaporthales</taxon>
        <taxon>Cytosporaceae</taxon>
        <taxon>Cytospora</taxon>
    </lineage>
</organism>
<evidence type="ECO:0000313" key="2">
    <source>
        <dbReference type="Proteomes" id="UP000284375"/>
    </source>
</evidence>
<name>A0A423VML4_CYTCH</name>